<sequence length="272" mass="29942">MDTTSALRDFLLSRRSRLRLEDVGLPAHGRRRVAGLRREEVADLAHVSLDHYIRLERGQASRVSDAVLHAVADALRLTPGERGYLYNLARPAGPRPVPPGAGVRGSVQRLLDTMGDTPAYLVGRGGTVLAWNRLAALVFTDFSRVPPPRRTIGWLVFTHPEARARYADWDVKARETVAYLRTEWGARPDDPALTRQIAELRAASEPFGRLWSQQSVVDLTHGTTRVNPPCGSPLDFSWETFRPAGDPDEVIIAYTAATPATTAALRALATPL</sequence>
<comment type="caution">
    <text evidence="2">The sequence shown here is derived from an EMBL/GenBank/DDBJ whole genome shotgun (WGS) entry which is preliminary data.</text>
</comment>
<keyword evidence="3" id="KW-1185">Reference proteome</keyword>
<dbReference type="InterPro" id="IPR010982">
    <property type="entry name" value="Lambda_DNA-bd_dom_sf"/>
</dbReference>
<dbReference type="PANTHER" id="PTHR35010">
    <property type="entry name" value="BLL4672 PROTEIN-RELATED"/>
    <property type="match status" value="1"/>
</dbReference>
<gene>
    <name evidence="2" type="ORF">HCN08_13040</name>
</gene>
<evidence type="ECO:0000313" key="2">
    <source>
        <dbReference type="EMBL" id="NJP44317.1"/>
    </source>
</evidence>
<name>A0ABX0ZND4_9ACTN</name>
<dbReference type="PANTHER" id="PTHR35010:SF2">
    <property type="entry name" value="BLL4672 PROTEIN"/>
    <property type="match status" value="1"/>
</dbReference>
<dbReference type="InterPro" id="IPR041413">
    <property type="entry name" value="MLTR_LBD"/>
</dbReference>
<dbReference type="Pfam" id="PF17765">
    <property type="entry name" value="MLTR_LBD"/>
    <property type="match status" value="1"/>
</dbReference>
<dbReference type="SUPFAM" id="SSF47413">
    <property type="entry name" value="lambda repressor-like DNA-binding domains"/>
    <property type="match status" value="1"/>
</dbReference>
<reference evidence="2 3" key="1">
    <citation type="submission" date="2020-03" db="EMBL/GenBank/DDBJ databases">
        <title>WGS of actinomycetes isolated from Thailand.</title>
        <authorList>
            <person name="Thawai C."/>
        </authorList>
    </citation>
    <scope>NUCLEOTIDE SEQUENCE [LARGE SCALE GENOMIC DNA]</scope>
    <source>
        <strain evidence="2 3">PRB2-1</strain>
    </source>
</reference>
<proteinExistence type="predicted"/>
<accession>A0ABX0ZND4</accession>
<protein>
    <submittedName>
        <fullName evidence="2">Helix-turn-helix transcriptional regulator</fullName>
    </submittedName>
</protein>
<dbReference type="Proteomes" id="UP000734511">
    <property type="component" value="Unassembled WGS sequence"/>
</dbReference>
<dbReference type="Gene3D" id="3.30.450.180">
    <property type="match status" value="1"/>
</dbReference>
<dbReference type="EMBL" id="JAATEJ010000008">
    <property type="protein sequence ID" value="NJP44317.1"/>
    <property type="molecule type" value="Genomic_DNA"/>
</dbReference>
<dbReference type="Gene3D" id="1.10.260.40">
    <property type="entry name" value="lambda repressor-like DNA-binding domains"/>
    <property type="match status" value="1"/>
</dbReference>
<evidence type="ECO:0000259" key="1">
    <source>
        <dbReference type="PROSITE" id="PS50943"/>
    </source>
</evidence>
<dbReference type="Pfam" id="PF13560">
    <property type="entry name" value="HTH_31"/>
    <property type="match status" value="1"/>
</dbReference>
<dbReference type="RefSeq" id="WP_167983184.1">
    <property type="nucleotide sequence ID" value="NZ_JAATEJ010000008.1"/>
</dbReference>
<dbReference type="CDD" id="cd00093">
    <property type="entry name" value="HTH_XRE"/>
    <property type="match status" value="1"/>
</dbReference>
<dbReference type="SMART" id="SM00530">
    <property type="entry name" value="HTH_XRE"/>
    <property type="match status" value="1"/>
</dbReference>
<organism evidence="2 3">
    <name type="scientific">Actinacidiphila epipremni</name>
    <dbReference type="NCBI Taxonomy" id="2053013"/>
    <lineage>
        <taxon>Bacteria</taxon>
        <taxon>Bacillati</taxon>
        <taxon>Actinomycetota</taxon>
        <taxon>Actinomycetes</taxon>
        <taxon>Kitasatosporales</taxon>
        <taxon>Streptomycetaceae</taxon>
        <taxon>Actinacidiphila</taxon>
    </lineage>
</organism>
<dbReference type="PROSITE" id="PS50943">
    <property type="entry name" value="HTH_CROC1"/>
    <property type="match status" value="1"/>
</dbReference>
<feature type="domain" description="HTH cro/C1-type" evidence="1">
    <location>
        <begin position="31"/>
        <end position="82"/>
    </location>
</feature>
<dbReference type="InterPro" id="IPR001387">
    <property type="entry name" value="Cro/C1-type_HTH"/>
</dbReference>
<evidence type="ECO:0000313" key="3">
    <source>
        <dbReference type="Proteomes" id="UP000734511"/>
    </source>
</evidence>